<dbReference type="AlphaFoldDB" id="A0A812P649"/>
<evidence type="ECO:0000313" key="2">
    <source>
        <dbReference type="EMBL" id="CAE7341838.1"/>
    </source>
</evidence>
<feature type="non-terminal residue" evidence="2">
    <location>
        <position position="1"/>
    </location>
</feature>
<feature type="transmembrane region" description="Helical" evidence="1">
    <location>
        <begin position="84"/>
        <end position="108"/>
    </location>
</feature>
<proteinExistence type="predicted"/>
<sequence length="138" mass="15354">LFQLTTSIDWSQKKPVVTREVIIGDDSWERGSLLLSVGQGENEIRLRGGRNADLMKKVLQEHIDADGSLWVGLRKHRVGWPWRWVLRCPCLVFSTTLLAVFALIGIGATSAPISLNTNFDSLMESDSAASLNYDAILQ</sequence>
<keyword evidence="1" id="KW-1133">Transmembrane helix</keyword>
<name>A0A812P649_SYMPI</name>
<keyword evidence="1" id="KW-0812">Transmembrane</keyword>
<dbReference type="OrthoDB" id="10477993at2759"/>
<evidence type="ECO:0000313" key="3">
    <source>
        <dbReference type="Proteomes" id="UP000649617"/>
    </source>
</evidence>
<organism evidence="2 3">
    <name type="scientific">Symbiodinium pilosum</name>
    <name type="common">Dinoflagellate</name>
    <dbReference type="NCBI Taxonomy" id="2952"/>
    <lineage>
        <taxon>Eukaryota</taxon>
        <taxon>Sar</taxon>
        <taxon>Alveolata</taxon>
        <taxon>Dinophyceae</taxon>
        <taxon>Suessiales</taxon>
        <taxon>Symbiodiniaceae</taxon>
        <taxon>Symbiodinium</taxon>
    </lineage>
</organism>
<reference evidence="2" key="1">
    <citation type="submission" date="2021-02" db="EMBL/GenBank/DDBJ databases">
        <authorList>
            <person name="Dougan E. K."/>
            <person name="Rhodes N."/>
            <person name="Thang M."/>
            <person name="Chan C."/>
        </authorList>
    </citation>
    <scope>NUCLEOTIDE SEQUENCE</scope>
</reference>
<dbReference type="Proteomes" id="UP000649617">
    <property type="component" value="Unassembled WGS sequence"/>
</dbReference>
<dbReference type="EMBL" id="CAJNIZ010013013">
    <property type="protein sequence ID" value="CAE7341838.1"/>
    <property type="molecule type" value="Genomic_DNA"/>
</dbReference>
<keyword evidence="3" id="KW-1185">Reference proteome</keyword>
<comment type="caution">
    <text evidence="2">The sequence shown here is derived from an EMBL/GenBank/DDBJ whole genome shotgun (WGS) entry which is preliminary data.</text>
</comment>
<protein>
    <submittedName>
        <fullName evidence="2">PTCHD2 protein</fullName>
    </submittedName>
</protein>
<evidence type="ECO:0000256" key="1">
    <source>
        <dbReference type="SAM" id="Phobius"/>
    </source>
</evidence>
<keyword evidence="1" id="KW-0472">Membrane</keyword>
<accession>A0A812P649</accession>
<gene>
    <name evidence="2" type="primary">PTCHD2</name>
    <name evidence="2" type="ORF">SPIL2461_LOCUS8067</name>
</gene>
<feature type="non-terminal residue" evidence="2">
    <location>
        <position position="138"/>
    </location>
</feature>